<keyword evidence="8" id="KW-1185">Reference proteome</keyword>
<dbReference type="GO" id="GO:0008033">
    <property type="term" value="P:tRNA processing"/>
    <property type="evidence" value="ECO:0007669"/>
    <property type="project" value="UniProtKB-KW"/>
</dbReference>
<organism evidence="7 8">
    <name type="scientific">Neovison vison</name>
    <name type="common">American mink</name>
    <name type="synonym">Mustela vison</name>
    <dbReference type="NCBI Taxonomy" id="452646"/>
    <lineage>
        <taxon>Eukaryota</taxon>
        <taxon>Metazoa</taxon>
        <taxon>Chordata</taxon>
        <taxon>Craniata</taxon>
        <taxon>Vertebrata</taxon>
        <taxon>Euteleostomi</taxon>
        <taxon>Mammalia</taxon>
        <taxon>Eutheria</taxon>
        <taxon>Laurasiatheria</taxon>
        <taxon>Carnivora</taxon>
        <taxon>Caniformia</taxon>
        <taxon>Musteloidea</taxon>
        <taxon>Mustelidae</taxon>
        <taxon>Mustelinae</taxon>
        <taxon>Neogale</taxon>
    </lineage>
</organism>
<reference evidence="7" key="1">
    <citation type="submission" date="2025-08" db="UniProtKB">
        <authorList>
            <consortium name="Ensembl"/>
        </authorList>
    </citation>
    <scope>IDENTIFICATION</scope>
</reference>
<protein>
    <submittedName>
        <fullName evidence="7">Uncharacterized protein</fullName>
    </submittedName>
</protein>
<dbReference type="AlphaFoldDB" id="A0A8C7C4Z9"/>
<keyword evidence="5" id="KW-0819">tRNA processing</keyword>
<comment type="similarity">
    <text evidence="1">Belongs to the methyltransferase superfamily. METL family.</text>
</comment>
<accession>A0A8C7C4Z9</accession>
<keyword evidence="2" id="KW-0489">Methyltransferase</keyword>
<evidence type="ECO:0000256" key="1">
    <source>
        <dbReference type="ARBA" id="ARBA00009725"/>
    </source>
</evidence>
<keyword evidence="6" id="KW-0007">Acetylation</keyword>
<dbReference type="GO" id="GO:0052735">
    <property type="term" value="F:tRNA (cytidine-3-)-methyltransferase activity"/>
    <property type="evidence" value="ECO:0007669"/>
    <property type="project" value="TreeGrafter"/>
</dbReference>
<sequence length="216" mass="23768">MSSLRRPGLHSLLARRMQKAISRLSRLLKPGGMMLLRDYGRYDMAQLRFKKGQCLSESFYVRGDGTRVYFFTQGTKTLLFTCATVPQTPAWTLLRSPAEGRLGGPSRLWQPFLAVHPPALSRPGPAPCFQEPSALRRALLLVSSSSMSLCPKQESCPFLRDFSATGVTLQTESSYRCPEPGLCSPAPAVAQNGSPRWPALPPMPTAILGPFLVLLF</sequence>
<dbReference type="InterPro" id="IPR026113">
    <property type="entry name" value="METTL2/6/8-like"/>
</dbReference>
<dbReference type="InterPro" id="IPR029063">
    <property type="entry name" value="SAM-dependent_MTases_sf"/>
</dbReference>
<dbReference type="Ensembl" id="ENSNVIT00000034887.1">
    <property type="protein sequence ID" value="ENSNVIP00000030110.1"/>
    <property type="gene ID" value="ENSNVIG00000023208.1"/>
</dbReference>
<evidence type="ECO:0000256" key="4">
    <source>
        <dbReference type="ARBA" id="ARBA00022691"/>
    </source>
</evidence>
<dbReference type="Gene3D" id="3.40.50.150">
    <property type="entry name" value="Vaccinia Virus protein VP39"/>
    <property type="match status" value="1"/>
</dbReference>
<evidence type="ECO:0000256" key="2">
    <source>
        <dbReference type="ARBA" id="ARBA00022603"/>
    </source>
</evidence>
<keyword evidence="3" id="KW-0808">Transferase</keyword>
<dbReference type="GeneTree" id="ENSGT00940000156059"/>
<keyword evidence="4" id="KW-0949">S-adenosyl-L-methionine</keyword>
<evidence type="ECO:0000256" key="5">
    <source>
        <dbReference type="ARBA" id="ARBA00022694"/>
    </source>
</evidence>
<reference evidence="7" key="2">
    <citation type="submission" date="2025-09" db="UniProtKB">
        <authorList>
            <consortium name="Ensembl"/>
        </authorList>
    </citation>
    <scope>IDENTIFICATION</scope>
</reference>
<dbReference type="PANTHER" id="PTHR22809:SF4">
    <property type="entry name" value="TRNA N(3)-METHYLCYTIDINE METHYLTRANSFERASE METTL2A-RELATED"/>
    <property type="match status" value="1"/>
</dbReference>
<dbReference type="PANTHER" id="PTHR22809">
    <property type="entry name" value="METHYLTRANSFERASE-RELATED"/>
    <property type="match status" value="1"/>
</dbReference>
<dbReference type="Proteomes" id="UP000694425">
    <property type="component" value="Unplaced"/>
</dbReference>
<proteinExistence type="inferred from homology"/>
<dbReference type="SUPFAM" id="SSF53335">
    <property type="entry name" value="S-adenosyl-L-methionine-dependent methyltransferases"/>
    <property type="match status" value="1"/>
</dbReference>
<dbReference type="GO" id="GO:0032259">
    <property type="term" value="P:methylation"/>
    <property type="evidence" value="ECO:0007669"/>
    <property type="project" value="UniProtKB-KW"/>
</dbReference>
<evidence type="ECO:0000313" key="8">
    <source>
        <dbReference type="Proteomes" id="UP000694425"/>
    </source>
</evidence>
<evidence type="ECO:0000313" key="7">
    <source>
        <dbReference type="Ensembl" id="ENSNVIP00000030110.1"/>
    </source>
</evidence>
<name>A0A8C7C4Z9_NEOVI</name>
<evidence type="ECO:0000256" key="6">
    <source>
        <dbReference type="ARBA" id="ARBA00022990"/>
    </source>
</evidence>
<evidence type="ECO:0000256" key="3">
    <source>
        <dbReference type="ARBA" id="ARBA00022679"/>
    </source>
</evidence>